<feature type="transmembrane region" description="Helical" evidence="8">
    <location>
        <begin position="70"/>
        <end position="91"/>
    </location>
</feature>
<keyword evidence="3 8" id="KW-0813">Transport</keyword>
<dbReference type="PANTHER" id="PTHR42929:SF5">
    <property type="entry name" value="ABC TRANSPORTER PERMEASE PROTEIN"/>
    <property type="match status" value="1"/>
</dbReference>
<feature type="transmembrane region" description="Helical" evidence="8">
    <location>
        <begin position="536"/>
        <end position="559"/>
    </location>
</feature>
<dbReference type="PROSITE" id="PS50928">
    <property type="entry name" value="ABC_TM1"/>
    <property type="match status" value="2"/>
</dbReference>
<name>A0ABX1E0W1_9PROT</name>
<comment type="similarity">
    <text evidence="2">Belongs to the binding-protein-dependent transport system permease family. CysTW subfamily.</text>
</comment>
<feature type="transmembrane region" description="Helical" evidence="8">
    <location>
        <begin position="405"/>
        <end position="429"/>
    </location>
</feature>
<evidence type="ECO:0000259" key="9">
    <source>
        <dbReference type="PROSITE" id="PS50928"/>
    </source>
</evidence>
<comment type="subcellular location">
    <subcellularLocation>
        <location evidence="1 8">Cell membrane</location>
        <topology evidence="1 8">Multi-pass membrane protein</topology>
    </subcellularLocation>
</comment>
<feature type="transmembrane region" description="Helical" evidence="8">
    <location>
        <begin position="103"/>
        <end position="126"/>
    </location>
</feature>
<proteinExistence type="inferred from homology"/>
<evidence type="ECO:0000256" key="1">
    <source>
        <dbReference type="ARBA" id="ARBA00004651"/>
    </source>
</evidence>
<dbReference type="EMBL" id="JAAVNE010000009">
    <property type="protein sequence ID" value="NKC30784.1"/>
    <property type="molecule type" value="Genomic_DNA"/>
</dbReference>
<feature type="transmembrane region" description="Helical" evidence="8">
    <location>
        <begin position="303"/>
        <end position="329"/>
    </location>
</feature>
<dbReference type="InterPro" id="IPR000515">
    <property type="entry name" value="MetI-like"/>
</dbReference>
<evidence type="ECO:0000256" key="4">
    <source>
        <dbReference type="ARBA" id="ARBA00022475"/>
    </source>
</evidence>
<evidence type="ECO:0000256" key="3">
    <source>
        <dbReference type="ARBA" id="ARBA00022448"/>
    </source>
</evidence>
<evidence type="ECO:0000256" key="8">
    <source>
        <dbReference type="RuleBase" id="RU363032"/>
    </source>
</evidence>
<evidence type="ECO:0000256" key="7">
    <source>
        <dbReference type="ARBA" id="ARBA00023136"/>
    </source>
</evidence>
<organism evidence="10 11">
    <name type="scientific">Falsiroseomonas selenitidurans</name>
    <dbReference type="NCBI Taxonomy" id="2716335"/>
    <lineage>
        <taxon>Bacteria</taxon>
        <taxon>Pseudomonadati</taxon>
        <taxon>Pseudomonadota</taxon>
        <taxon>Alphaproteobacteria</taxon>
        <taxon>Acetobacterales</taxon>
        <taxon>Roseomonadaceae</taxon>
        <taxon>Falsiroseomonas</taxon>
    </lineage>
</organism>
<dbReference type="Proteomes" id="UP000787635">
    <property type="component" value="Unassembled WGS sequence"/>
</dbReference>
<feature type="domain" description="ABC transmembrane type-1" evidence="9">
    <location>
        <begin position="367"/>
        <end position="555"/>
    </location>
</feature>
<keyword evidence="7 8" id="KW-0472">Membrane</keyword>
<gene>
    <name evidence="10" type="ORF">HEQ75_07905</name>
</gene>
<sequence>MQDSKRAGLLAAPYVLWLLAAFAAPLGAVALLSVQESSEMFAPLELVPSGAQYAEILGDAFFRRLLGNTLLLGLAVAGASALLAYPLALWLTRLSPRAKPYGFAIILVPLLTNVVVRSLGIILLLAPQGVVSGIGQWLGLQPVNLLFGWFAVGVSLVQVFLPFMVLALYDVLEAQEKRLEEAAAGLGAGPAMRFWRVTFPLSLPGLRGGLTLVFLMASTAYVSATLVGGRKVLVTGMVVLREGMEILNYPLASALAMLMLATSVLVTLVIARLIGLATPWVAARVPRRWPGLPPAPRRALVQVAEALAPVVYPLLLGAGIFILMFPLLLVAVASVNDSPQATVAQFLGFTWKWYAAVLTNPRYLSDAWTSLQLALCCVAIALALALPAAFALVRGSFAGKEALGAFLMLPLALPGIAIGLGMLRLLQWFNQVPPFLGVLAVHVVLVTPFMLALLRASVAQLDRGLEEAAGGLGATPARVFRRVILPQLAPGMAVACVIGFLMSFGEVTVTAFLTTARLQTLPVRIYAEATFSLENTVNAISTLFILVTMALLVLVNRLMPLDRVWKR</sequence>
<keyword evidence="11" id="KW-1185">Reference proteome</keyword>
<keyword evidence="4" id="KW-1003">Cell membrane</keyword>
<dbReference type="InterPro" id="IPR035906">
    <property type="entry name" value="MetI-like_sf"/>
</dbReference>
<evidence type="ECO:0000313" key="11">
    <source>
        <dbReference type="Proteomes" id="UP000787635"/>
    </source>
</evidence>
<feature type="transmembrane region" description="Helical" evidence="8">
    <location>
        <begin position="209"/>
        <end position="229"/>
    </location>
</feature>
<evidence type="ECO:0000313" key="10">
    <source>
        <dbReference type="EMBL" id="NKC30784.1"/>
    </source>
</evidence>
<accession>A0ABX1E0W1</accession>
<feature type="transmembrane region" description="Helical" evidence="8">
    <location>
        <begin position="371"/>
        <end position="393"/>
    </location>
</feature>
<evidence type="ECO:0000256" key="6">
    <source>
        <dbReference type="ARBA" id="ARBA00022989"/>
    </source>
</evidence>
<feature type="domain" description="ABC transmembrane type-1" evidence="9">
    <location>
        <begin position="66"/>
        <end position="270"/>
    </location>
</feature>
<reference evidence="10 11" key="1">
    <citation type="submission" date="2020-03" db="EMBL/GenBank/DDBJ databases">
        <title>Roseomonas selenitidurans sp. nov. isolated from urban soil.</title>
        <authorList>
            <person name="Liu H."/>
        </authorList>
    </citation>
    <scope>NUCLEOTIDE SEQUENCE [LARGE SCALE GENOMIC DNA]</scope>
    <source>
        <strain evidence="10 11">BU-1</strain>
    </source>
</reference>
<dbReference type="Pfam" id="PF00528">
    <property type="entry name" value="BPD_transp_1"/>
    <property type="match status" value="2"/>
</dbReference>
<dbReference type="SUPFAM" id="SSF161098">
    <property type="entry name" value="MetI-like"/>
    <property type="match status" value="2"/>
</dbReference>
<feature type="transmembrane region" description="Helical" evidence="8">
    <location>
        <begin position="435"/>
        <end position="454"/>
    </location>
</feature>
<protein>
    <submittedName>
        <fullName evidence="10">ABC transporter permease subunit</fullName>
    </submittedName>
</protein>
<evidence type="ECO:0000256" key="2">
    <source>
        <dbReference type="ARBA" id="ARBA00007069"/>
    </source>
</evidence>
<keyword evidence="5 8" id="KW-0812">Transmembrane</keyword>
<keyword evidence="6 8" id="KW-1133">Transmembrane helix</keyword>
<dbReference type="PANTHER" id="PTHR42929">
    <property type="entry name" value="INNER MEMBRANE ABC TRANSPORTER PERMEASE PROTEIN YDCU-RELATED-RELATED"/>
    <property type="match status" value="1"/>
</dbReference>
<dbReference type="CDD" id="cd06261">
    <property type="entry name" value="TM_PBP2"/>
    <property type="match status" value="1"/>
</dbReference>
<evidence type="ECO:0000256" key="5">
    <source>
        <dbReference type="ARBA" id="ARBA00022692"/>
    </source>
</evidence>
<dbReference type="Gene3D" id="1.10.3720.10">
    <property type="entry name" value="MetI-like"/>
    <property type="match status" value="2"/>
</dbReference>
<feature type="transmembrane region" description="Helical" evidence="8">
    <location>
        <begin position="146"/>
        <end position="169"/>
    </location>
</feature>
<dbReference type="RefSeq" id="WP_168029012.1">
    <property type="nucleotide sequence ID" value="NZ_JAAVNE010000009.1"/>
</dbReference>
<comment type="caution">
    <text evidence="10">The sequence shown here is derived from an EMBL/GenBank/DDBJ whole genome shotgun (WGS) entry which is preliminary data.</text>
</comment>
<feature type="transmembrane region" description="Helical" evidence="8">
    <location>
        <begin position="249"/>
        <end position="282"/>
    </location>
</feature>
<feature type="transmembrane region" description="Helical" evidence="8">
    <location>
        <begin position="488"/>
        <end position="516"/>
    </location>
</feature>